<feature type="compositionally biased region" description="Polar residues" evidence="11">
    <location>
        <begin position="310"/>
        <end position="329"/>
    </location>
</feature>
<evidence type="ECO:0000256" key="9">
    <source>
        <dbReference type="ARBA" id="ARBA00023136"/>
    </source>
</evidence>
<proteinExistence type="inferred from homology"/>
<dbReference type="PANTHER" id="PTHR12161:SF13">
    <property type="entry name" value="REGULATOR OF VPS4 ACTIVITY IN THE MVB PATHWAY PROTEIN"/>
    <property type="match status" value="1"/>
</dbReference>
<evidence type="ECO:0008006" key="14">
    <source>
        <dbReference type="Google" id="ProtNLM"/>
    </source>
</evidence>
<dbReference type="PANTHER" id="PTHR12161">
    <property type="entry name" value="IST1 FAMILY MEMBER"/>
    <property type="match status" value="1"/>
</dbReference>
<feature type="compositionally biased region" description="Polar residues" evidence="11">
    <location>
        <begin position="957"/>
        <end position="999"/>
    </location>
</feature>
<feature type="region of interest" description="Disordered" evidence="11">
    <location>
        <begin position="310"/>
        <end position="373"/>
    </location>
</feature>
<keyword evidence="13" id="KW-1185">Reference proteome</keyword>
<accession>A0ABR0P7J2</accession>
<dbReference type="Pfam" id="PF03398">
    <property type="entry name" value="Ist1"/>
    <property type="match status" value="1"/>
</dbReference>
<feature type="compositionally biased region" description="Polar residues" evidence="11">
    <location>
        <begin position="773"/>
        <end position="793"/>
    </location>
</feature>
<comment type="similarity">
    <text evidence="2">Belongs to the IST1 family.</text>
</comment>
<evidence type="ECO:0000256" key="6">
    <source>
        <dbReference type="ARBA" id="ARBA00022781"/>
    </source>
</evidence>
<feature type="region of interest" description="Disordered" evidence="11">
    <location>
        <begin position="623"/>
        <end position="670"/>
    </location>
</feature>
<comment type="caution">
    <text evidence="12">The sequence shown here is derived from an EMBL/GenBank/DDBJ whole genome shotgun (WGS) entry which is preliminary data.</text>
</comment>
<feature type="compositionally biased region" description="Polar residues" evidence="11">
    <location>
        <begin position="882"/>
        <end position="897"/>
    </location>
</feature>
<evidence type="ECO:0000256" key="5">
    <source>
        <dbReference type="ARBA" id="ARBA00022547"/>
    </source>
</evidence>
<dbReference type="InterPro" id="IPR006808">
    <property type="entry name" value="ATP_synth_F0_gsu_mt"/>
</dbReference>
<feature type="compositionally biased region" description="Basic and acidic residues" evidence="11">
    <location>
        <begin position="846"/>
        <end position="856"/>
    </location>
</feature>
<feature type="compositionally biased region" description="Polar residues" evidence="11">
    <location>
        <begin position="434"/>
        <end position="444"/>
    </location>
</feature>
<organism evidence="12 13">
    <name type="scientific">Gossypium arboreum</name>
    <name type="common">Tree cotton</name>
    <name type="synonym">Gossypium nanking</name>
    <dbReference type="NCBI Taxonomy" id="29729"/>
    <lineage>
        <taxon>Eukaryota</taxon>
        <taxon>Viridiplantae</taxon>
        <taxon>Streptophyta</taxon>
        <taxon>Embryophyta</taxon>
        <taxon>Tracheophyta</taxon>
        <taxon>Spermatophyta</taxon>
        <taxon>Magnoliopsida</taxon>
        <taxon>eudicotyledons</taxon>
        <taxon>Gunneridae</taxon>
        <taxon>Pentapetalae</taxon>
        <taxon>rosids</taxon>
        <taxon>malvids</taxon>
        <taxon>Malvales</taxon>
        <taxon>Malvaceae</taxon>
        <taxon>Malvoideae</taxon>
        <taxon>Gossypium</taxon>
    </lineage>
</organism>
<keyword evidence="6" id="KW-0375">Hydrogen ion transport</keyword>
<dbReference type="InterPro" id="IPR005061">
    <property type="entry name" value="Ist1"/>
</dbReference>
<evidence type="ECO:0000256" key="7">
    <source>
        <dbReference type="ARBA" id="ARBA00023065"/>
    </source>
</evidence>
<name>A0ABR0P7J2_GOSAR</name>
<evidence type="ECO:0000256" key="11">
    <source>
        <dbReference type="SAM" id="MobiDB-lite"/>
    </source>
</evidence>
<evidence type="ECO:0000313" key="12">
    <source>
        <dbReference type="EMBL" id="KAK5817203.1"/>
    </source>
</evidence>
<feature type="compositionally biased region" description="Low complexity" evidence="11">
    <location>
        <begin position="500"/>
        <end position="512"/>
    </location>
</feature>
<gene>
    <name evidence="12" type="ORF">PVK06_022126</name>
</gene>
<feature type="compositionally biased region" description="Basic and acidic residues" evidence="11">
    <location>
        <begin position="648"/>
        <end position="660"/>
    </location>
</feature>
<sequence>MNDCMILMASKLQQLQSQACQASKFVAKHGTAYYKQLLEQNKQYIQEPPTVEKCNELAKQLFYTRLASIPGRTESFWKELDYVKQLWKNRKELKVEDAGIAALFGMECFACKTALKLAIPRIKLMKNKREAQVKQIKRELAQLLESDQDQTARIRVEHVVREEKTVEAYNLLEIYCELIVARMPMIESQKTCPIDLKEAISSVVFASKRCEEIPELKDATKHFTAKYGKEFTSAALELRPNCGVARMLTEKLSANAPDGPTKLNILTAIAKEHNIDWDPASFGAKESKIYDDKLNGPNTFTEAAKVSACSPNIQVPPSHNEQRPPSVQVPNYDKGPPDVQDSKYMEKNDVPTSFSEYGSRSSPNPKNFGYSMSSGTGNQGFMHSYSGNESAYTSPRQHWNMEFKDATTAAQAAAESAELASMAARAAAELSSRGNFSPRYSMSPSHRMRDEEPWKYTGSASQHEHVGRDPVNVSLHGRNSRNYERVDSNEQYARAGNGDKSTNSSFKSTASSYNEETSPKNQTADAYSRRDSFEGRQMEHFADTKRNSSENGDPHNVRVREQSRFSSSRSQSNSFTDDHDVVSDSNWLNSENYKRNSGASRMPFVNELHDTKNSDFADYQEVKIRKQSSHSSSSTFSDDNDVGPNLNSHDDSFIRHDKGSHQRSMKKTTDSYDNVSAVFDNYGSDNKEDHFNLEEEHGVHEFVSPVQRSPTRPLRTKTVPESHVFSGQRATPIFFESSMSPSVPSYEDDLPATFDDNGPSSESDEEKDKSKVVRSTNPSIGSNDSSLEESTGLNFGKLTGGLRNKGYRRPPFPISSAISSVEVADDASTRINQSSPRAAVEASEPYGKKGSDEVNRKLSMTASGTHDDSSDDDNEEERPIQPFSSTRDQYNKRSSLRVSLPYFGSRNSDSDEDLPKTSLKAHSNTGFSRRTKASPSNSQRSSNLQSTGSSEPKIVSDYSSRSSNANESLPKTQPQKTNLGHSGSFQNPELASQGTSRPVSETKRSSSDITLKSSASVPKIISSASAKSLKSQTSIGESQSKQNASHVHPKLPDIDILTAHFNSLRQNRQ</sequence>
<evidence type="ECO:0000313" key="13">
    <source>
        <dbReference type="Proteomes" id="UP001358586"/>
    </source>
</evidence>
<dbReference type="Gene3D" id="1.20.1260.60">
    <property type="entry name" value="Vacuolar protein sorting-associated protein Ist1"/>
    <property type="match status" value="1"/>
</dbReference>
<dbReference type="EMBL" id="JARKNE010000007">
    <property type="protein sequence ID" value="KAK5817203.1"/>
    <property type="molecule type" value="Genomic_DNA"/>
</dbReference>
<evidence type="ECO:0000256" key="1">
    <source>
        <dbReference type="ARBA" id="ARBA00004325"/>
    </source>
</evidence>
<feature type="compositionally biased region" description="Basic and acidic residues" evidence="11">
    <location>
        <begin position="340"/>
        <end position="349"/>
    </location>
</feature>
<evidence type="ECO:0000256" key="3">
    <source>
        <dbReference type="ARBA" id="ARBA00005699"/>
    </source>
</evidence>
<feature type="compositionally biased region" description="Basic and acidic residues" evidence="11">
    <location>
        <begin position="527"/>
        <end position="563"/>
    </location>
</feature>
<dbReference type="InterPro" id="IPR042277">
    <property type="entry name" value="IST1-like"/>
</dbReference>
<feature type="region of interest" description="Disordered" evidence="11">
    <location>
        <begin position="429"/>
        <end position="598"/>
    </location>
</feature>
<feature type="region of interest" description="Disordered" evidence="11">
    <location>
        <begin position="735"/>
        <end position="1052"/>
    </location>
</feature>
<feature type="compositionally biased region" description="Low complexity" evidence="11">
    <location>
        <begin position="1012"/>
        <end position="1031"/>
    </location>
</feature>
<keyword evidence="10" id="KW-0066">ATP synthesis</keyword>
<keyword evidence="8" id="KW-0496">Mitochondrion</keyword>
<keyword evidence="5" id="KW-0138">CF(0)</keyword>
<dbReference type="Proteomes" id="UP001358586">
    <property type="component" value="Chromosome 7"/>
</dbReference>
<feature type="compositionally biased region" description="Polar residues" evidence="11">
    <location>
        <begin position="583"/>
        <end position="598"/>
    </location>
</feature>
<feature type="compositionally biased region" description="Polar residues" evidence="11">
    <location>
        <begin position="350"/>
        <end position="373"/>
    </location>
</feature>
<feature type="compositionally biased region" description="Polar residues" evidence="11">
    <location>
        <begin position="920"/>
        <end position="950"/>
    </location>
</feature>
<comment type="subcellular location">
    <subcellularLocation>
        <location evidence="1">Mitochondrion membrane</location>
    </subcellularLocation>
</comment>
<keyword evidence="9" id="KW-0472">Membrane</keyword>
<feature type="region of interest" description="Disordered" evidence="11">
    <location>
        <begin position="702"/>
        <end position="723"/>
    </location>
</feature>
<feature type="compositionally biased region" description="Low complexity" evidence="11">
    <location>
        <begin position="564"/>
        <end position="575"/>
    </location>
</feature>
<evidence type="ECO:0000256" key="8">
    <source>
        <dbReference type="ARBA" id="ARBA00023128"/>
    </source>
</evidence>
<reference evidence="12 13" key="1">
    <citation type="submission" date="2023-03" db="EMBL/GenBank/DDBJ databases">
        <title>WGS of Gossypium arboreum.</title>
        <authorList>
            <person name="Yu D."/>
        </authorList>
    </citation>
    <scope>NUCLEOTIDE SEQUENCE [LARGE SCALE GENOMIC DNA]</scope>
    <source>
        <tissue evidence="12">Leaf</tissue>
    </source>
</reference>
<dbReference type="Pfam" id="PF04718">
    <property type="entry name" value="ATP-synt_G"/>
    <property type="match status" value="1"/>
</dbReference>
<evidence type="ECO:0000256" key="10">
    <source>
        <dbReference type="ARBA" id="ARBA00023310"/>
    </source>
</evidence>
<protein>
    <recommendedName>
        <fullName evidence="14">IST1-like protein</fullName>
    </recommendedName>
</protein>
<keyword evidence="4" id="KW-0813">Transport</keyword>
<feature type="compositionally biased region" description="Polar residues" evidence="11">
    <location>
        <begin position="513"/>
        <end position="525"/>
    </location>
</feature>
<feature type="compositionally biased region" description="Polar residues" evidence="11">
    <location>
        <begin position="1032"/>
        <end position="1045"/>
    </location>
</feature>
<evidence type="ECO:0000256" key="2">
    <source>
        <dbReference type="ARBA" id="ARBA00005536"/>
    </source>
</evidence>
<evidence type="ECO:0000256" key="4">
    <source>
        <dbReference type="ARBA" id="ARBA00022448"/>
    </source>
</evidence>
<comment type="similarity">
    <text evidence="3">Belongs to the ATPase g subunit family.</text>
</comment>
<keyword evidence="7" id="KW-0406">Ion transport</keyword>